<dbReference type="STRING" id="7070.D6X2W2"/>
<dbReference type="OrthoDB" id="8070518at2759"/>
<dbReference type="AlphaFoldDB" id="D6X2W2"/>
<keyword evidence="4" id="KW-1185">Reference proteome</keyword>
<feature type="region of interest" description="Disordered" evidence="1">
    <location>
        <begin position="126"/>
        <end position="170"/>
    </location>
</feature>
<sequence length="508" mass="54337">MQVFRALQVLVLLIFVAFTQAKTEESPKNATEEASKSLDPTLVQPDDQTDAIRKKKSATTTLCVEIRPSGPYQRPFQICEPAESKPYAAPAPQGYYPAPAYEEVKPAATPKPAPAYEAPAKVYSAPAKPTSAPAYGSSKPYAAHSPSSYSSVSYRSDDGMAEMPEEEEEHSDELMDHARSAGQEYGLPMTYLQPALKHKAKKGHNGLVITCQPSLAGYAATIPSHGPSYGAGPYGGGNMGGYGGYRSSMSRSSYGRYERPSPPRGYGGYAPAPAPVYKVPPPPSYYKPSYSAPSYSAPVYKPAPAYKPAPSYSAPAPAYSAPQPAYKPAPAPAYPEPSYQPAPAPQPSYQPAPAPQPSYQPAPAPQPSYQPAPAPQPSYQPAPAPQPTYQPAPAPAYAPKPHSPPPAPAYAPPPTYGPAPKPHGYPSPVGYREAEEAKMTQSSHVPSQEEKEKHTVEAMTQMTEARNMALEGKVKMPNPGWNINEEGDNKSNMAEEMRAAEDTNENKV</sequence>
<feature type="compositionally biased region" description="Basic and acidic residues" evidence="1">
    <location>
        <begin position="24"/>
        <end position="36"/>
    </location>
</feature>
<proteinExistence type="predicted"/>
<feature type="region of interest" description="Disordered" evidence="1">
    <location>
        <begin position="24"/>
        <end position="58"/>
    </location>
</feature>
<evidence type="ECO:0000313" key="3">
    <source>
        <dbReference type="EMBL" id="EFA10634.1"/>
    </source>
</evidence>
<feature type="compositionally biased region" description="Pro residues" evidence="1">
    <location>
        <begin position="325"/>
        <end position="425"/>
    </location>
</feature>
<organism evidence="3 4">
    <name type="scientific">Tribolium castaneum</name>
    <name type="common">Red flour beetle</name>
    <dbReference type="NCBI Taxonomy" id="7070"/>
    <lineage>
        <taxon>Eukaryota</taxon>
        <taxon>Metazoa</taxon>
        <taxon>Ecdysozoa</taxon>
        <taxon>Arthropoda</taxon>
        <taxon>Hexapoda</taxon>
        <taxon>Insecta</taxon>
        <taxon>Pterygota</taxon>
        <taxon>Neoptera</taxon>
        <taxon>Endopterygota</taxon>
        <taxon>Coleoptera</taxon>
        <taxon>Polyphaga</taxon>
        <taxon>Cucujiformia</taxon>
        <taxon>Tenebrionidae</taxon>
        <taxon>Tenebrionidae incertae sedis</taxon>
        <taxon>Tribolium</taxon>
    </lineage>
</organism>
<gene>
    <name evidence="3" type="primary">AUGUSTUS-3.0.2_16271</name>
    <name evidence="3" type="ORF">TcasGA2_TC016271</name>
</gene>
<evidence type="ECO:0000313" key="4">
    <source>
        <dbReference type="Proteomes" id="UP000007266"/>
    </source>
</evidence>
<reference evidence="3 4" key="1">
    <citation type="journal article" date="2008" name="Nature">
        <title>The genome of the model beetle and pest Tribolium castaneum.</title>
        <authorList>
            <consortium name="Tribolium Genome Sequencing Consortium"/>
            <person name="Richards S."/>
            <person name="Gibbs R.A."/>
            <person name="Weinstock G.M."/>
            <person name="Brown S.J."/>
            <person name="Denell R."/>
            <person name="Beeman R.W."/>
            <person name="Gibbs R."/>
            <person name="Beeman R.W."/>
            <person name="Brown S.J."/>
            <person name="Bucher G."/>
            <person name="Friedrich M."/>
            <person name="Grimmelikhuijzen C.J."/>
            <person name="Klingler M."/>
            <person name="Lorenzen M."/>
            <person name="Richards S."/>
            <person name="Roth S."/>
            <person name="Schroder R."/>
            <person name="Tautz D."/>
            <person name="Zdobnov E.M."/>
            <person name="Muzny D."/>
            <person name="Gibbs R.A."/>
            <person name="Weinstock G.M."/>
            <person name="Attaway T."/>
            <person name="Bell S."/>
            <person name="Buhay C.J."/>
            <person name="Chandrabose M.N."/>
            <person name="Chavez D."/>
            <person name="Clerk-Blankenburg K.P."/>
            <person name="Cree A."/>
            <person name="Dao M."/>
            <person name="Davis C."/>
            <person name="Chacko J."/>
            <person name="Dinh H."/>
            <person name="Dugan-Rocha S."/>
            <person name="Fowler G."/>
            <person name="Garner T.T."/>
            <person name="Garnes J."/>
            <person name="Gnirke A."/>
            <person name="Hawes A."/>
            <person name="Hernandez J."/>
            <person name="Hines S."/>
            <person name="Holder M."/>
            <person name="Hume J."/>
            <person name="Jhangiani S.N."/>
            <person name="Joshi V."/>
            <person name="Khan Z.M."/>
            <person name="Jackson L."/>
            <person name="Kovar C."/>
            <person name="Kowis A."/>
            <person name="Lee S."/>
            <person name="Lewis L.R."/>
            <person name="Margolis J."/>
            <person name="Morgan M."/>
            <person name="Nazareth L.V."/>
            <person name="Nguyen N."/>
            <person name="Okwuonu G."/>
            <person name="Parker D."/>
            <person name="Richards S."/>
            <person name="Ruiz S.J."/>
            <person name="Santibanez J."/>
            <person name="Savard J."/>
            <person name="Scherer S.E."/>
            <person name="Schneider B."/>
            <person name="Sodergren E."/>
            <person name="Tautz D."/>
            <person name="Vattahil S."/>
            <person name="Villasana D."/>
            <person name="White C.S."/>
            <person name="Wright R."/>
            <person name="Park Y."/>
            <person name="Beeman R.W."/>
            <person name="Lord J."/>
            <person name="Oppert B."/>
            <person name="Lorenzen M."/>
            <person name="Brown S."/>
            <person name="Wang L."/>
            <person name="Savard J."/>
            <person name="Tautz D."/>
            <person name="Richards S."/>
            <person name="Weinstock G."/>
            <person name="Gibbs R.A."/>
            <person name="Liu Y."/>
            <person name="Worley K."/>
            <person name="Weinstock G."/>
            <person name="Elsik C.G."/>
            <person name="Reese J.T."/>
            <person name="Elhaik E."/>
            <person name="Landan G."/>
            <person name="Graur D."/>
            <person name="Arensburger P."/>
            <person name="Atkinson P."/>
            <person name="Beeman R.W."/>
            <person name="Beidler J."/>
            <person name="Brown S.J."/>
            <person name="Demuth J.P."/>
            <person name="Drury D.W."/>
            <person name="Du Y.Z."/>
            <person name="Fujiwara H."/>
            <person name="Lorenzen M."/>
            <person name="Maselli V."/>
            <person name="Osanai M."/>
            <person name="Park Y."/>
            <person name="Robertson H.M."/>
            <person name="Tu Z."/>
            <person name="Wang J.J."/>
            <person name="Wang S."/>
            <person name="Richards S."/>
            <person name="Song H."/>
            <person name="Zhang L."/>
            <person name="Sodergren E."/>
            <person name="Werner D."/>
            <person name="Stanke M."/>
            <person name="Morgenstern B."/>
            <person name="Solovyev V."/>
            <person name="Kosarev P."/>
            <person name="Brown G."/>
            <person name="Chen H.C."/>
            <person name="Ermolaeva O."/>
            <person name="Hlavina W."/>
            <person name="Kapustin Y."/>
            <person name="Kiryutin B."/>
            <person name="Kitts P."/>
            <person name="Maglott D."/>
            <person name="Pruitt K."/>
            <person name="Sapojnikov V."/>
            <person name="Souvorov A."/>
            <person name="Mackey A.J."/>
            <person name="Waterhouse R.M."/>
            <person name="Wyder S."/>
            <person name="Zdobnov E.M."/>
            <person name="Zdobnov E.M."/>
            <person name="Wyder S."/>
            <person name="Kriventseva E.V."/>
            <person name="Kadowaki T."/>
            <person name="Bork P."/>
            <person name="Aranda M."/>
            <person name="Bao R."/>
            <person name="Beermann A."/>
            <person name="Berns N."/>
            <person name="Bolognesi R."/>
            <person name="Bonneton F."/>
            <person name="Bopp D."/>
            <person name="Brown S.J."/>
            <person name="Bucher G."/>
            <person name="Butts T."/>
            <person name="Chaumot A."/>
            <person name="Denell R.E."/>
            <person name="Ferrier D.E."/>
            <person name="Friedrich M."/>
            <person name="Gordon C.M."/>
            <person name="Jindra M."/>
            <person name="Klingler M."/>
            <person name="Lan Q."/>
            <person name="Lattorff H.M."/>
            <person name="Laudet V."/>
            <person name="von Levetsow C."/>
            <person name="Liu Z."/>
            <person name="Lutz R."/>
            <person name="Lynch J.A."/>
            <person name="da Fonseca R.N."/>
            <person name="Posnien N."/>
            <person name="Reuter R."/>
            <person name="Roth S."/>
            <person name="Savard J."/>
            <person name="Schinko J.B."/>
            <person name="Schmitt C."/>
            <person name="Schoppmeier M."/>
            <person name="Schroder R."/>
            <person name="Shippy T.D."/>
            <person name="Simonnet F."/>
            <person name="Marques-Souza H."/>
            <person name="Tautz D."/>
            <person name="Tomoyasu Y."/>
            <person name="Trauner J."/>
            <person name="Van der Zee M."/>
            <person name="Vervoort M."/>
            <person name="Wittkopp N."/>
            <person name="Wimmer E.A."/>
            <person name="Yang X."/>
            <person name="Jones A.K."/>
            <person name="Sattelle D.B."/>
            <person name="Ebert P.R."/>
            <person name="Nelson D."/>
            <person name="Scott J.G."/>
            <person name="Beeman R.W."/>
            <person name="Muthukrishnan S."/>
            <person name="Kramer K.J."/>
            <person name="Arakane Y."/>
            <person name="Beeman R.W."/>
            <person name="Zhu Q."/>
            <person name="Hogenkamp D."/>
            <person name="Dixit R."/>
            <person name="Oppert B."/>
            <person name="Jiang H."/>
            <person name="Zou Z."/>
            <person name="Marshall J."/>
            <person name="Elpidina E."/>
            <person name="Vinokurov K."/>
            <person name="Oppert C."/>
            <person name="Zou Z."/>
            <person name="Evans J."/>
            <person name="Lu Z."/>
            <person name="Zhao P."/>
            <person name="Sumathipala N."/>
            <person name="Altincicek B."/>
            <person name="Vilcinskas A."/>
            <person name="Williams M."/>
            <person name="Hultmark D."/>
            <person name="Hetru C."/>
            <person name="Jiang H."/>
            <person name="Grimmelikhuijzen C.J."/>
            <person name="Hauser F."/>
            <person name="Cazzamali G."/>
            <person name="Williamson M."/>
            <person name="Park Y."/>
            <person name="Li B."/>
            <person name="Tanaka Y."/>
            <person name="Predel R."/>
            <person name="Neupert S."/>
            <person name="Schachtner J."/>
            <person name="Verleyen P."/>
            <person name="Raible F."/>
            <person name="Bork P."/>
            <person name="Friedrich M."/>
            <person name="Walden K.K."/>
            <person name="Robertson H.M."/>
            <person name="Angeli S."/>
            <person name="Foret S."/>
            <person name="Bucher G."/>
            <person name="Schuetz S."/>
            <person name="Maleszka R."/>
            <person name="Wimmer E.A."/>
            <person name="Beeman R.W."/>
            <person name="Lorenzen M."/>
            <person name="Tomoyasu Y."/>
            <person name="Miller S.C."/>
            <person name="Grossmann D."/>
            <person name="Bucher G."/>
        </authorList>
    </citation>
    <scope>NUCLEOTIDE SEQUENCE [LARGE SCALE GENOMIC DNA]</scope>
    <source>
        <strain evidence="3 4">Georgia GA2</strain>
    </source>
</reference>
<feature type="compositionally biased region" description="Low complexity" evidence="1">
    <location>
        <begin position="137"/>
        <end position="154"/>
    </location>
</feature>
<evidence type="ECO:0000256" key="2">
    <source>
        <dbReference type="SAM" id="SignalP"/>
    </source>
</evidence>
<dbReference type="Proteomes" id="UP000007266">
    <property type="component" value="Linkage group 9"/>
</dbReference>
<feature type="compositionally biased region" description="Low complexity" evidence="1">
    <location>
        <begin position="310"/>
        <end position="324"/>
    </location>
</feature>
<dbReference type="InParanoid" id="D6X2W2"/>
<feature type="region of interest" description="Disordered" evidence="1">
    <location>
        <begin position="250"/>
        <end position="273"/>
    </location>
</feature>
<protein>
    <recommendedName>
        <fullName evidence="5">Extensin</fullName>
    </recommendedName>
</protein>
<reference evidence="3 4" key="2">
    <citation type="journal article" date="2010" name="Nucleic Acids Res.">
        <title>BeetleBase in 2010: revisions to provide comprehensive genomic information for Tribolium castaneum.</title>
        <authorList>
            <person name="Kim H.S."/>
            <person name="Murphy T."/>
            <person name="Xia J."/>
            <person name="Caragea D."/>
            <person name="Park Y."/>
            <person name="Beeman R.W."/>
            <person name="Lorenzen M.D."/>
            <person name="Butcher S."/>
            <person name="Manak J.R."/>
            <person name="Brown S.J."/>
        </authorList>
    </citation>
    <scope>GENOME REANNOTATION</scope>
    <source>
        <strain evidence="3 4">Georgia GA2</strain>
    </source>
</reference>
<dbReference type="OMA" id="PTFPACT"/>
<evidence type="ECO:0000256" key="1">
    <source>
        <dbReference type="SAM" id="MobiDB-lite"/>
    </source>
</evidence>
<dbReference type="KEGG" id="tca:103314733"/>
<dbReference type="PhylomeDB" id="D6X2W2"/>
<feature type="compositionally biased region" description="Basic and acidic residues" evidence="1">
    <location>
        <begin position="487"/>
        <end position="508"/>
    </location>
</feature>
<name>D6X2W2_TRICA</name>
<dbReference type="HOGENOM" id="CLU_536757_0_0_1"/>
<feature type="region of interest" description="Disordered" evidence="1">
    <location>
        <begin position="471"/>
        <end position="508"/>
    </location>
</feature>
<feature type="region of interest" description="Disordered" evidence="1">
    <location>
        <begin position="310"/>
        <end position="456"/>
    </location>
</feature>
<keyword evidence="2" id="KW-0732">Signal</keyword>
<evidence type="ECO:0008006" key="5">
    <source>
        <dbReference type="Google" id="ProtNLM"/>
    </source>
</evidence>
<feature type="signal peptide" evidence="2">
    <location>
        <begin position="1"/>
        <end position="21"/>
    </location>
</feature>
<feature type="chain" id="PRO_5003090530" description="Extensin" evidence="2">
    <location>
        <begin position="22"/>
        <end position="508"/>
    </location>
</feature>
<feature type="compositionally biased region" description="Basic and acidic residues" evidence="1">
    <location>
        <begin position="447"/>
        <end position="456"/>
    </location>
</feature>
<accession>D6X2W2</accession>
<feature type="compositionally biased region" description="Acidic residues" evidence="1">
    <location>
        <begin position="159"/>
        <end position="170"/>
    </location>
</feature>
<dbReference type="EMBL" id="KQ971372">
    <property type="protein sequence ID" value="EFA10634.1"/>
    <property type="molecule type" value="Genomic_DNA"/>
</dbReference>